<feature type="repeat" description="TPR" evidence="3">
    <location>
        <begin position="718"/>
        <end position="751"/>
    </location>
</feature>
<feature type="repeat" description="TPR" evidence="3">
    <location>
        <begin position="618"/>
        <end position="651"/>
    </location>
</feature>
<dbReference type="PROSITE" id="PS50005">
    <property type="entry name" value="TPR"/>
    <property type="match status" value="2"/>
</dbReference>
<evidence type="ECO:0000256" key="4">
    <source>
        <dbReference type="SAM" id="MobiDB-lite"/>
    </source>
</evidence>
<protein>
    <submittedName>
        <fullName evidence="6">Tfp pilus assembly protein PilF</fullName>
    </submittedName>
</protein>
<dbReference type="InterPro" id="IPR025137">
    <property type="entry name" value="NfrA_C"/>
</dbReference>
<dbReference type="PANTHER" id="PTHR44858">
    <property type="entry name" value="TETRATRICOPEPTIDE REPEAT PROTEIN 6"/>
    <property type="match status" value="1"/>
</dbReference>
<gene>
    <name evidence="6" type="ORF">SAMN05444141_101137</name>
</gene>
<sequence>MTRFRSSHNARKEANRNSAFYLLWVVMFALGLSIPTQSQNPAPQPEPSTISGNTPYTNAQKDAYYISLLKDRQDSQSLLQSKWRDYRSYPLLDLAYRLLAEGRTEDALRELDELLKQDPDHLVARWQKVQLLIGLNRPLAAIDQLETLQTLAPAFSRGYLSLGHLQMLTGEYAEAFDDFRLAIETGKLLPSDREEALAGAAEAAIKLGKTKEALHALNILRELGAATPRQRLIRADLLRNFNQLEEARSEWDELSKLDNAPRTQRTAILNEAFLLLEQGKDEDAYRLLLRGEMNGLFTGRQSSALEQRTFARALSAAALNSGHLDELLAFLLPGRIDLLGLSTRVQLAYALVKKGSSAEAEMALLTADGRILDTKASGPEEAANYYLALADIAIRAGDDARAVTAGRLLIKLTRSPEYGLQLSKVALANGWETQAINALVELRAITQFTDRQKSPEAWVELLQTLSDLARRAGDLDLANEVLKEAEALMPNWRITAKRGQVALLSNKHRIASAVLQDALARAKRARAAGAFNENDKKAYARLLFDLAAVSATNEDWTSTLDYLIADWKLQPDPTLVLPAYLMLKESTAKDVTANMWLNYVFAYTNTANLTIESKEMYAASFLSLARLLKTEDQPEEAQRMYRQSLRLNPAVETRLEAAYLALQLNHPRRALMLVQKLDQTKNIDAIMAIKCEAYRSLGRNLEALACAQEEALAQPASADKHLTLASLYLRLGDRDKARQELQQAYELSPSLATANQLGFLYQQLGEIEEAEEWFEESFEEHDDQTAGMALLFINLRQMDYAQAEKLLADLDPAKLSQEQMAGYYAARAQLTLHKGDQSYEALESALDDFRRARAISSTPDNRFSVVQVLFQLDQLQEAEAEYEQLPSSDKTNPATLALGGYLARAQGDYDLAITRFEHSLHEKPDQANLEEDLAYTYLAAFENKKAAEMFRKRIHALNQQHLDIYEQGKLERFQRQLRILEIPISFLFFDGASPSRQDEEDFAGAILGIPSSSPFGSLEVAWRPPVIGYQNGRVFEIIARAQWLNERYSFRPNPDTYQTIVGLRFKPFMTQNLKIGLERFFKGGSITEDNWLGRVLWSFTTGNDFLPLYDMYSGEPIDKEPYVSLYVEGGRFFENEKTILFYGDGRLGYTFRLDPNLILSPFAYSIGSGNWNSQTSAVAIEAGLGASLKWRGWYTETYGDLLQLEVFGRVGHEVLNTDDSQTSRVLLGLQANF</sequence>
<dbReference type="InterPro" id="IPR011990">
    <property type="entry name" value="TPR-like_helical_dom_sf"/>
</dbReference>
<keyword evidence="1" id="KW-0677">Repeat</keyword>
<keyword evidence="7" id="KW-1185">Reference proteome</keyword>
<evidence type="ECO:0000256" key="1">
    <source>
        <dbReference type="ARBA" id="ARBA00022737"/>
    </source>
</evidence>
<feature type="region of interest" description="Disordered" evidence="4">
    <location>
        <begin position="37"/>
        <end position="56"/>
    </location>
</feature>
<dbReference type="Pfam" id="PF13283">
    <property type="entry name" value="NfrA_C"/>
    <property type="match status" value="1"/>
</dbReference>
<name>A0A1I6XEI2_9HYPH</name>
<evidence type="ECO:0000313" key="6">
    <source>
        <dbReference type="EMBL" id="SFT36758.1"/>
    </source>
</evidence>
<feature type="domain" description="Bacteriophage N4 adsorption protein A C-terminal" evidence="5">
    <location>
        <begin position="1055"/>
        <end position="1198"/>
    </location>
</feature>
<dbReference type="SUPFAM" id="SSF48452">
    <property type="entry name" value="TPR-like"/>
    <property type="match status" value="3"/>
</dbReference>
<dbReference type="Gene3D" id="1.25.40.10">
    <property type="entry name" value="Tetratricopeptide repeat domain"/>
    <property type="match status" value="4"/>
</dbReference>
<dbReference type="Pfam" id="PF14559">
    <property type="entry name" value="TPR_19"/>
    <property type="match status" value="1"/>
</dbReference>
<evidence type="ECO:0000259" key="5">
    <source>
        <dbReference type="Pfam" id="PF13283"/>
    </source>
</evidence>
<accession>A0A1I6XEI2</accession>
<evidence type="ECO:0000256" key="3">
    <source>
        <dbReference type="PROSITE-ProRule" id="PRU00339"/>
    </source>
</evidence>
<proteinExistence type="predicted"/>
<dbReference type="InterPro" id="IPR050498">
    <property type="entry name" value="Ycf3"/>
</dbReference>
<dbReference type="PANTHER" id="PTHR44858:SF1">
    <property type="entry name" value="UDP-N-ACETYLGLUCOSAMINE--PEPTIDE N-ACETYLGLUCOSAMINYLTRANSFERASE SPINDLY-RELATED"/>
    <property type="match status" value="1"/>
</dbReference>
<dbReference type="InterPro" id="IPR019734">
    <property type="entry name" value="TPR_rpt"/>
</dbReference>
<evidence type="ECO:0000313" key="7">
    <source>
        <dbReference type="Proteomes" id="UP000183371"/>
    </source>
</evidence>
<dbReference type="RefSeq" id="WP_208608671.1">
    <property type="nucleotide sequence ID" value="NZ_FPBD01000001.1"/>
</dbReference>
<dbReference type="SMART" id="SM00028">
    <property type="entry name" value="TPR"/>
    <property type="match status" value="8"/>
</dbReference>
<dbReference type="Pfam" id="PF13181">
    <property type="entry name" value="TPR_8"/>
    <property type="match status" value="3"/>
</dbReference>
<dbReference type="EMBL" id="FPBD01000001">
    <property type="protein sequence ID" value="SFT36758.1"/>
    <property type="molecule type" value="Genomic_DNA"/>
</dbReference>
<keyword evidence="2 3" id="KW-0802">TPR repeat</keyword>
<organism evidence="6 7">
    <name type="scientific">Pseudovibrio denitrificans</name>
    <dbReference type="NCBI Taxonomy" id="258256"/>
    <lineage>
        <taxon>Bacteria</taxon>
        <taxon>Pseudomonadati</taxon>
        <taxon>Pseudomonadota</taxon>
        <taxon>Alphaproteobacteria</taxon>
        <taxon>Hyphomicrobiales</taxon>
        <taxon>Stappiaceae</taxon>
        <taxon>Pseudovibrio</taxon>
    </lineage>
</organism>
<dbReference type="Proteomes" id="UP000183371">
    <property type="component" value="Unassembled WGS sequence"/>
</dbReference>
<reference evidence="7" key="1">
    <citation type="submission" date="2016-10" db="EMBL/GenBank/DDBJ databases">
        <authorList>
            <person name="Varghese N."/>
            <person name="Submissions S."/>
        </authorList>
    </citation>
    <scope>NUCLEOTIDE SEQUENCE [LARGE SCALE GENOMIC DNA]</scope>
    <source>
        <strain evidence="7">DSM 17465</strain>
    </source>
</reference>
<evidence type="ECO:0000256" key="2">
    <source>
        <dbReference type="ARBA" id="ARBA00022803"/>
    </source>
</evidence>
<dbReference type="AlphaFoldDB" id="A0A1I6XEI2"/>